<dbReference type="EMBL" id="CAUWAG010000010">
    <property type="protein sequence ID" value="CAJ2508181.1"/>
    <property type="molecule type" value="Genomic_DNA"/>
</dbReference>
<dbReference type="Gene3D" id="1.25.40.20">
    <property type="entry name" value="Ankyrin repeat-containing domain"/>
    <property type="match status" value="1"/>
</dbReference>
<reference evidence="2" key="1">
    <citation type="submission" date="2023-10" db="EMBL/GenBank/DDBJ databases">
        <authorList>
            <person name="Hackl T."/>
        </authorList>
    </citation>
    <scope>NUCLEOTIDE SEQUENCE</scope>
</reference>
<gene>
    <name evidence="2" type="ORF">KHLLAP_LOCUS8649</name>
</gene>
<proteinExistence type="predicted"/>
<dbReference type="Pfam" id="PF13637">
    <property type="entry name" value="Ank_4"/>
    <property type="match status" value="1"/>
</dbReference>
<dbReference type="SUPFAM" id="SSF48403">
    <property type="entry name" value="Ankyrin repeat"/>
    <property type="match status" value="1"/>
</dbReference>
<sequence>MASLNAIPPGVLVLVIKHLLPSIGIYKAIRLRLVNRECIQSAIVTAICDTRVVDYDDPATPDLAFHLSPPLLAKILVTQIQSVQRDKNPVLSVIGGLDEALDIQTSQHRKIAEAVYSVQPSNLRRAMDRKSLKTNEAMKAQNYLSGAIVLGDLFGVGGFLGNSTALVTDVNGESPLFGRPLQIAAAWGRLKIVRYLLDRGADPQMCSKDTRDIEWEPDMNLSIPRRHVYHAVCGSALRAAVLGGHTDIVRLLL</sequence>
<dbReference type="Proteomes" id="UP001295740">
    <property type="component" value="Unassembled WGS sequence"/>
</dbReference>
<keyword evidence="1" id="KW-0040">ANK repeat</keyword>
<organism evidence="2 3">
    <name type="scientific">Anthostomella pinea</name>
    <dbReference type="NCBI Taxonomy" id="933095"/>
    <lineage>
        <taxon>Eukaryota</taxon>
        <taxon>Fungi</taxon>
        <taxon>Dikarya</taxon>
        <taxon>Ascomycota</taxon>
        <taxon>Pezizomycotina</taxon>
        <taxon>Sordariomycetes</taxon>
        <taxon>Xylariomycetidae</taxon>
        <taxon>Xylariales</taxon>
        <taxon>Xylariaceae</taxon>
        <taxon>Anthostomella</taxon>
    </lineage>
</organism>
<dbReference type="InterPro" id="IPR002110">
    <property type="entry name" value="Ankyrin_rpt"/>
</dbReference>
<evidence type="ECO:0000256" key="1">
    <source>
        <dbReference type="PROSITE-ProRule" id="PRU00023"/>
    </source>
</evidence>
<comment type="caution">
    <text evidence="2">The sequence shown here is derived from an EMBL/GenBank/DDBJ whole genome shotgun (WGS) entry which is preliminary data.</text>
</comment>
<keyword evidence="3" id="KW-1185">Reference proteome</keyword>
<evidence type="ECO:0000313" key="2">
    <source>
        <dbReference type="EMBL" id="CAJ2508181.1"/>
    </source>
</evidence>
<accession>A0AAI8VNH3</accession>
<dbReference type="AlphaFoldDB" id="A0AAI8VNH3"/>
<evidence type="ECO:0000313" key="3">
    <source>
        <dbReference type="Proteomes" id="UP001295740"/>
    </source>
</evidence>
<dbReference type="InterPro" id="IPR036770">
    <property type="entry name" value="Ankyrin_rpt-contain_sf"/>
</dbReference>
<protein>
    <submittedName>
        <fullName evidence="2">Uu.00g093670.m01.CDS01</fullName>
    </submittedName>
</protein>
<name>A0AAI8VNH3_9PEZI</name>
<feature type="repeat" description="ANK" evidence="1">
    <location>
        <begin position="180"/>
        <end position="208"/>
    </location>
</feature>
<dbReference type="PROSITE" id="PS50088">
    <property type="entry name" value="ANK_REPEAT"/>
    <property type="match status" value="1"/>
</dbReference>
<dbReference type="PROSITE" id="PS50297">
    <property type="entry name" value="ANK_REP_REGION"/>
    <property type="match status" value="1"/>
</dbReference>